<feature type="domain" description="C2" evidence="8">
    <location>
        <begin position="1454"/>
        <end position="1582"/>
    </location>
</feature>
<dbReference type="EMBL" id="HBFC01017089">
    <property type="protein sequence ID" value="CAD8707473.1"/>
    <property type="molecule type" value="Transcribed_RNA"/>
</dbReference>
<feature type="domain" description="C2" evidence="8">
    <location>
        <begin position="206"/>
        <end position="333"/>
    </location>
</feature>
<dbReference type="SMART" id="SM00239">
    <property type="entry name" value="C2"/>
    <property type="match status" value="5"/>
</dbReference>
<accession>A0A7S0XA15</accession>
<dbReference type="Pfam" id="PF00168">
    <property type="entry name" value="C2"/>
    <property type="match status" value="5"/>
</dbReference>
<evidence type="ECO:0000256" key="5">
    <source>
        <dbReference type="ARBA" id="ARBA00023136"/>
    </source>
</evidence>
<dbReference type="PANTHER" id="PTHR12546:SF33">
    <property type="entry name" value="SPERM VESICLE FUSION PROTEIN FER-1"/>
    <property type="match status" value="1"/>
</dbReference>
<dbReference type="InterPro" id="IPR000008">
    <property type="entry name" value="C2_dom"/>
</dbReference>
<feature type="compositionally biased region" description="Basic and acidic residues" evidence="6">
    <location>
        <begin position="1233"/>
        <end position="1244"/>
    </location>
</feature>
<evidence type="ECO:0000256" key="1">
    <source>
        <dbReference type="ARBA" id="ARBA00004167"/>
    </source>
</evidence>
<evidence type="ECO:0000256" key="3">
    <source>
        <dbReference type="ARBA" id="ARBA00022737"/>
    </source>
</evidence>
<feature type="domain" description="C2" evidence="8">
    <location>
        <begin position="11"/>
        <end position="158"/>
    </location>
</feature>
<feature type="compositionally biased region" description="Acidic residues" evidence="6">
    <location>
        <begin position="1307"/>
        <end position="1323"/>
    </location>
</feature>
<dbReference type="InterPro" id="IPR035892">
    <property type="entry name" value="C2_domain_sf"/>
</dbReference>
<organism evidence="9">
    <name type="scientific">Mantoniella antarctica</name>
    <dbReference type="NCBI Taxonomy" id="81844"/>
    <lineage>
        <taxon>Eukaryota</taxon>
        <taxon>Viridiplantae</taxon>
        <taxon>Chlorophyta</taxon>
        <taxon>Mamiellophyceae</taxon>
        <taxon>Mamiellales</taxon>
        <taxon>Mamiellaceae</taxon>
        <taxon>Mantoniella</taxon>
    </lineage>
</organism>
<dbReference type="PANTHER" id="PTHR12546">
    <property type="entry name" value="FER-1-LIKE"/>
    <property type="match status" value="1"/>
</dbReference>
<gene>
    <name evidence="9" type="ORF">MANT1106_LOCUS10156</name>
</gene>
<proteinExistence type="predicted"/>
<dbReference type="SMART" id="SM01202">
    <property type="entry name" value="FerI"/>
    <property type="match status" value="1"/>
</dbReference>
<evidence type="ECO:0000256" key="2">
    <source>
        <dbReference type="ARBA" id="ARBA00022692"/>
    </source>
</evidence>
<dbReference type="SUPFAM" id="SSF49562">
    <property type="entry name" value="C2 domain (Calcium/lipid-binding domain, CaLB)"/>
    <property type="match status" value="5"/>
</dbReference>
<feature type="region of interest" description="Disordered" evidence="6">
    <location>
        <begin position="1122"/>
        <end position="1154"/>
    </location>
</feature>
<dbReference type="CDD" id="cd04037">
    <property type="entry name" value="C2E_Ferlin"/>
    <property type="match status" value="1"/>
</dbReference>
<feature type="compositionally biased region" description="Low complexity" evidence="6">
    <location>
        <begin position="750"/>
        <end position="761"/>
    </location>
</feature>
<comment type="subcellular location">
    <subcellularLocation>
        <location evidence="1">Membrane</location>
        <topology evidence="1">Single-pass membrane protein</topology>
    </subcellularLocation>
</comment>
<dbReference type="InterPro" id="IPR012968">
    <property type="entry name" value="FerIin_dom"/>
</dbReference>
<evidence type="ECO:0000259" key="8">
    <source>
        <dbReference type="PROSITE" id="PS50004"/>
    </source>
</evidence>
<keyword evidence="5 7" id="KW-0472">Membrane</keyword>
<feature type="transmembrane region" description="Helical" evidence="7">
    <location>
        <begin position="1858"/>
        <end position="1883"/>
    </location>
</feature>
<keyword evidence="3" id="KW-0677">Repeat</keyword>
<reference evidence="9" key="1">
    <citation type="submission" date="2021-01" db="EMBL/GenBank/DDBJ databases">
        <authorList>
            <person name="Corre E."/>
            <person name="Pelletier E."/>
            <person name="Niang G."/>
            <person name="Scheremetjew M."/>
            <person name="Finn R."/>
            <person name="Kale V."/>
            <person name="Holt S."/>
            <person name="Cochrane G."/>
            <person name="Meng A."/>
            <person name="Brown T."/>
            <person name="Cohen L."/>
        </authorList>
    </citation>
    <scope>NUCLEOTIDE SEQUENCE</scope>
    <source>
        <strain evidence="9">SL-175</strain>
    </source>
</reference>
<feature type="region of interest" description="Disordered" evidence="6">
    <location>
        <begin position="1074"/>
        <end position="1096"/>
    </location>
</feature>
<feature type="compositionally biased region" description="Acidic residues" evidence="6">
    <location>
        <begin position="1281"/>
        <end position="1294"/>
    </location>
</feature>
<dbReference type="GO" id="GO:0007009">
    <property type="term" value="P:plasma membrane organization"/>
    <property type="evidence" value="ECO:0007669"/>
    <property type="project" value="TreeGrafter"/>
</dbReference>
<evidence type="ECO:0000313" key="9">
    <source>
        <dbReference type="EMBL" id="CAD8707473.1"/>
    </source>
</evidence>
<dbReference type="GO" id="GO:0016020">
    <property type="term" value="C:membrane"/>
    <property type="evidence" value="ECO:0007669"/>
    <property type="project" value="UniProtKB-SubCell"/>
</dbReference>
<dbReference type="Gene3D" id="2.60.40.150">
    <property type="entry name" value="C2 domain"/>
    <property type="match status" value="5"/>
</dbReference>
<feature type="compositionally biased region" description="Basic and acidic residues" evidence="6">
    <location>
        <begin position="621"/>
        <end position="639"/>
    </location>
</feature>
<dbReference type="PROSITE" id="PS50004">
    <property type="entry name" value="C2"/>
    <property type="match status" value="5"/>
</dbReference>
<feature type="region of interest" description="Disordered" evidence="6">
    <location>
        <begin position="1217"/>
        <end position="1346"/>
    </location>
</feature>
<sequence length="1901" mass="207279">MFGFFGGAEDTLAGLGLSDEAPAVAPAGIYQVRVRVVEAKDLSAISSFSLYQSLMTLSFKTQVESTDRLPNVITRILLHRDGFKTQKRKTIVEKETASPLWNQLFYFDDVEVAEGELDACSITLSVADKSRIGKDMVIGTCDINLAAVYQEPGHELWNEWVTLTDQNGRREGSQGQMLVCVTVLLSTDRPVVHGDRGGSDDEDGSGSGSGGATPDEFPELETWILKASLYSGRDLPRMDLFGKAGVDAYLKLQCGSAKAVKSANKTSRSPDWNQELILRLVVPPGKVGLASLPPVKMSIMDADYGKDDHIASQHLALRDLLLKPKEYLHPKWYSFYGGPREMELALFSKMSKLAKRMNAGYIDGSAYRGRVLIGLQVYKETASMKGTRAKKKIPSVLEKLGKEWPCFLHTEVYGVELTQSRLVGKSVSVELTVGLAKCQSSKKTLKSEGGALRKECFAEMNVRMAPMRVKLPTPFEGLLAGDGAPDLFVDVFVTTSTGRRRVGYCRIPCTHLMPVQETLTPMKVPEAASTWKLQGWFQLHADALGNHKRGDSRRAEHVRPVGQVLLRIVIQGSPVAKRGAKMMTGAELEKAGADNPNGLVNFDGIDIDAQGEGGEEGGEPPEGKSTKSLERRSEVRGERIAGTIAPEPIPPLETKRYMLQCQLYQAKSLPAADAQGASDPFAVVRCGRNQARTHVCKATTSPGWFRELFLEVDLPLAPRPGLPPGSKRRGQGRLKGDEAEDGGRDGSSGSGSDSDAGGSDIEGADRSEGKGSRGSNQGGDRGGRTRSMSLQEASSRGIRPGGGGVIGGFEGIAWWAAPSMSVIVFDQDEGIVTSDVDALSVLTLPLIHPNARRGPGGVAGGAAPPSTLASSASAWTAFSIDEALPDQFEDLSLYRVGLVEPEWHGMRQLNPARGGGTGFRSGGQILLHYTLKAVPPEGLYRYAGQEPPSSSLARTFPQVVRSLGDFFGSRPVEVQVLLLGLRGMEPYRRIPIGNPCVEIELSGALPLFPGCTFTVAKSIHSCNPSGANANFNGQVLRLRGRVHRLDKIELALSIRVIDSLPFKRMVGTGEHRLNLRADQDEEEAGGGTGGGQMRPLTKLHVVKSKAFTEEEKQNLATQELEATASEYSSHSASSATTALDDSSDTMSEGEGVAAAVDRNSRLSRTSMSLSMIGTSFSKAVSWRKNAAKAAEKKEEKENAKGLTFDASDTAPLIVTRRVLSKSSSSQSSSRKKKGDDANRDRDASYFRAVAEGNEDGSTSSAAFDRQPPSDSGRTMDSGVDTADDTTDDEEDFDEEGKGKGKQQTNTFDEEELGDDDDNDDGTEEILGVGDEHDDAPTFDDGSGQLPEWMHGRMMVMDGTLEDHLRPVPFITVPIMRAKGFADNTSERVEGGRLKLAVRVLPLEEGELDEQLLEEESFSEIIVGAFSDRIKKKKEHREMLRKDAAFVADESGATMPRDTFLSLQRLIGGGPFGLLPQNIMVRAFVVRGKNLRPLDPSGLCDPYLKLELQGTNKRFGRRTDMVKETLSPWFYKMFQFDTELPGCSQLQFKLFDWDRNGGDDLIGTNTVDLEDRWFSAMWQSDFAKMPPLEIRALTNPSAVGSQGDLELWVEMYEASDAVPKPLRISPPPIVDIEMRVVVFKARNMVNKDIGGQNDLFFKCSLVGIDHKQTRFGNMQETDTHYFAVDGKGSFNYRIIYHFTLPVMRAKLRIAAYDRDLISANDNIGEAVIPLTDLCHDMMRTIQMSPEGEAAPSALVEYKPKNAKSNKSGGFDLNSLLDGPDEGHWVTLLHPSKNDVSQGEVEVMIQLLPVRQAERKPVGKAREMPNRDPELRAPVRQHLNPFDPLGSLAILMGPDLLRKVLIVGICLLCLGLSCSMAVFIINDVLNAYISIAIKKADEANPFG</sequence>
<evidence type="ECO:0000256" key="6">
    <source>
        <dbReference type="SAM" id="MobiDB-lite"/>
    </source>
</evidence>
<dbReference type="InterPro" id="IPR037721">
    <property type="entry name" value="Ferlin"/>
</dbReference>
<evidence type="ECO:0000256" key="4">
    <source>
        <dbReference type="ARBA" id="ARBA00022989"/>
    </source>
</evidence>
<feature type="region of interest" description="Disordered" evidence="6">
    <location>
        <begin position="190"/>
        <end position="216"/>
    </location>
</feature>
<feature type="compositionally biased region" description="Basic and acidic residues" evidence="6">
    <location>
        <begin position="190"/>
        <end position="199"/>
    </location>
</feature>
<dbReference type="CDD" id="cd00030">
    <property type="entry name" value="C2"/>
    <property type="match status" value="1"/>
</dbReference>
<name>A0A7S0XA15_9CHLO</name>
<evidence type="ECO:0000256" key="7">
    <source>
        <dbReference type="SAM" id="Phobius"/>
    </source>
</evidence>
<feature type="region of interest" description="Disordered" evidence="6">
    <location>
        <begin position="716"/>
        <end position="802"/>
    </location>
</feature>
<feature type="compositionally biased region" description="Basic and acidic residues" evidence="6">
    <location>
        <begin position="734"/>
        <end position="744"/>
    </location>
</feature>
<keyword evidence="4 7" id="KW-1133">Transmembrane helix</keyword>
<feature type="domain" description="C2" evidence="8">
    <location>
        <begin position="640"/>
        <end position="779"/>
    </location>
</feature>
<feature type="compositionally biased region" description="Low complexity" evidence="6">
    <location>
        <begin position="1122"/>
        <end position="1146"/>
    </location>
</feature>
<dbReference type="InterPro" id="IPR037724">
    <property type="entry name" value="C2E_Ferlin"/>
</dbReference>
<feature type="region of interest" description="Disordered" evidence="6">
    <location>
        <begin position="591"/>
        <end position="649"/>
    </location>
</feature>
<keyword evidence="2 7" id="KW-0812">Transmembrane</keyword>
<protein>
    <recommendedName>
        <fullName evidence="8">C2 domain-containing protein</fullName>
    </recommendedName>
</protein>
<feature type="domain" description="C2" evidence="8">
    <location>
        <begin position="1613"/>
        <end position="1744"/>
    </location>
</feature>